<organism evidence="13 14">
    <name type="scientific">SAR92 clade bacterium</name>
    <dbReference type="NCBI Taxonomy" id="2315479"/>
    <lineage>
        <taxon>Bacteria</taxon>
        <taxon>Pseudomonadati</taxon>
        <taxon>Pseudomonadota</taxon>
        <taxon>Gammaproteobacteria</taxon>
        <taxon>Cellvibrionales</taxon>
        <taxon>Porticoccaceae</taxon>
        <taxon>SAR92 clade</taxon>
    </lineage>
</organism>
<dbReference type="AlphaFoldDB" id="A0A520LMP5"/>
<evidence type="ECO:0000256" key="12">
    <source>
        <dbReference type="RuleBase" id="RU004516"/>
    </source>
</evidence>
<dbReference type="Proteomes" id="UP000318148">
    <property type="component" value="Unassembled WGS sequence"/>
</dbReference>
<gene>
    <name evidence="13" type="ORF">EVB02_01680</name>
</gene>
<accession>A0A520LMP5</accession>
<dbReference type="GO" id="GO:0008652">
    <property type="term" value="P:amino acid biosynthetic process"/>
    <property type="evidence" value="ECO:0007669"/>
    <property type="project" value="UniProtKB-ARBA"/>
</dbReference>
<dbReference type="InterPro" id="IPR043131">
    <property type="entry name" value="BCAT-like_N"/>
</dbReference>
<keyword evidence="3 12" id="KW-0663">Pyridoxal phosphate</keyword>
<evidence type="ECO:0000256" key="7">
    <source>
        <dbReference type="ARBA" id="ARBA00049529"/>
    </source>
</evidence>
<dbReference type="InterPro" id="IPR036038">
    <property type="entry name" value="Aminotransferase-like"/>
</dbReference>
<comment type="pathway">
    <text evidence="5">Cofactor biosynthesis; tetrahydrofolate biosynthesis; 4-aminobenzoate from chorismate: step 2/2.</text>
</comment>
<name>A0A520LMP5_9GAMM</name>
<evidence type="ECO:0000256" key="6">
    <source>
        <dbReference type="ARBA" id="ARBA00035676"/>
    </source>
</evidence>
<sequence length="285" mass="32127">MSIAFLNDNFLPLEQAKISPLDRGFLFGDGIYEVVPSYHGKLLGFNAHLDRMRTGLEGINLQLGWSHEKWKSVCDELCNQNGNGNLGLYLQVSRGADIKRYHAFPENVKPTVFCFAFEIGASPSSDKDSAKTFSVSTAEDLRWQRCHIKSTALLGNVLHFQYGHENGDDETILYNDRHELTEAAACNVFIVKNRVISTPPLDNQLLPGITRNLLIDILKKHSNLDIQERVVHMNEVNNADEIWITSSTKEIGPVIKIDGRPVGNGMIGDIWVEAQKLFTKHKYDY</sequence>
<keyword evidence="13" id="KW-0808">Transferase</keyword>
<evidence type="ECO:0000256" key="8">
    <source>
        <dbReference type="ARBA" id="ARBA00054027"/>
    </source>
</evidence>
<dbReference type="EMBL" id="SHBO01000013">
    <property type="protein sequence ID" value="RZO07312.1"/>
    <property type="molecule type" value="Genomic_DNA"/>
</dbReference>
<dbReference type="PANTHER" id="PTHR42743:SF10">
    <property type="entry name" value="D-ALANINE AMINOTRANSFERASE"/>
    <property type="match status" value="1"/>
</dbReference>
<dbReference type="EC" id="4.1.3.38" evidence="6"/>
<comment type="cofactor">
    <cofactor evidence="1 12">
        <name>pyridoxal 5'-phosphate</name>
        <dbReference type="ChEBI" id="CHEBI:597326"/>
    </cofactor>
</comment>
<dbReference type="Gene3D" id="3.30.470.10">
    <property type="match status" value="1"/>
</dbReference>
<evidence type="ECO:0000256" key="2">
    <source>
        <dbReference type="ARBA" id="ARBA00009320"/>
    </source>
</evidence>
<evidence type="ECO:0000313" key="14">
    <source>
        <dbReference type="Proteomes" id="UP000318148"/>
    </source>
</evidence>
<dbReference type="GO" id="GO:0046656">
    <property type="term" value="P:folic acid biosynthetic process"/>
    <property type="evidence" value="ECO:0007669"/>
    <property type="project" value="UniProtKB-KW"/>
</dbReference>
<evidence type="ECO:0000256" key="11">
    <source>
        <dbReference type="RuleBase" id="RU004106"/>
    </source>
</evidence>
<dbReference type="PROSITE" id="PS00770">
    <property type="entry name" value="AA_TRANSFER_CLASS_4"/>
    <property type="match status" value="1"/>
</dbReference>
<comment type="catalytic activity">
    <reaction evidence="7">
        <text>4-amino-4-deoxychorismate = 4-aminobenzoate + pyruvate + H(+)</text>
        <dbReference type="Rhea" id="RHEA:16201"/>
        <dbReference type="ChEBI" id="CHEBI:15361"/>
        <dbReference type="ChEBI" id="CHEBI:15378"/>
        <dbReference type="ChEBI" id="CHEBI:17836"/>
        <dbReference type="ChEBI" id="CHEBI:58406"/>
        <dbReference type="EC" id="4.1.3.38"/>
    </reaction>
</comment>
<dbReference type="GO" id="GO:0008483">
    <property type="term" value="F:transaminase activity"/>
    <property type="evidence" value="ECO:0007669"/>
    <property type="project" value="UniProtKB-KW"/>
</dbReference>
<evidence type="ECO:0000256" key="5">
    <source>
        <dbReference type="ARBA" id="ARBA00035633"/>
    </source>
</evidence>
<dbReference type="Gene3D" id="3.20.10.10">
    <property type="entry name" value="D-amino Acid Aminotransferase, subunit A, domain 2"/>
    <property type="match status" value="1"/>
</dbReference>
<evidence type="ECO:0000313" key="13">
    <source>
        <dbReference type="EMBL" id="RZO07312.1"/>
    </source>
</evidence>
<evidence type="ECO:0000256" key="9">
    <source>
        <dbReference type="ARBA" id="ARBA00069174"/>
    </source>
</evidence>
<proteinExistence type="inferred from homology"/>
<evidence type="ECO:0000256" key="4">
    <source>
        <dbReference type="ARBA" id="ARBA00022909"/>
    </source>
</evidence>
<dbReference type="InterPro" id="IPR018300">
    <property type="entry name" value="Aminotrans_IV_CS"/>
</dbReference>
<evidence type="ECO:0000256" key="10">
    <source>
        <dbReference type="ARBA" id="ARBA00080135"/>
    </source>
</evidence>
<dbReference type="FunFam" id="3.20.10.10:FF:000002">
    <property type="entry name" value="D-alanine aminotransferase"/>
    <property type="match status" value="1"/>
</dbReference>
<dbReference type="InterPro" id="IPR001544">
    <property type="entry name" value="Aminotrans_IV"/>
</dbReference>
<dbReference type="Pfam" id="PF01063">
    <property type="entry name" value="Aminotran_4"/>
    <property type="match status" value="1"/>
</dbReference>
<reference evidence="13 14" key="1">
    <citation type="submission" date="2019-02" db="EMBL/GenBank/DDBJ databases">
        <title>Prokaryotic population dynamics and viral predation in marine succession experiment using metagenomics: the confinement effect.</title>
        <authorList>
            <person name="Haro-Moreno J.M."/>
            <person name="Rodriguez-Valera F."/>
            <person name="Lopez-Perez M."/>
        </authorList>
    </citation>
    <scope>NUCLEOTIDE SEQUENCE [LARGE SCALE GENOMIC DNA]</scope>
    <source>
        <strain evidence="13">MED-G169</strain>
    </source>
</reference>
<protein>
    <recommendedName>
        <fullName evidence="9">Aminodeoxychorismate lyase</fullName>
        <ecNumber evidence="6">4.1.3.38</ecNumber>
    </recommendedName>
    <alternativeName>
        <fullName evidence="10">4-amino-4-deoxychorismate lyase</fullName>
    </alternativeName>
</protein>
<keyword evidence="4" id="KW-0289">Folate biosynthesis</keyword>
<comment type="caution">
    <text evidence="13">The sequence shown here is derived from an EMBL/GenBank/DDBJ whole genome shotgun (WGS) entry which is preliminary data.</text>
</comment>
<evidence type="ECO:0000256" key="3">
    <source>
        <dbReference type="ARBA" id="ARBA00022898"/>
    </source>
</evidence>
<comment type="similarity">
    <text evidence="2 11">Belongs to the class-IV pyridoxal-phosphate-dependent aminotransferase family.</text>
</comment>
<dbReference type="InterPro" id="IPR050571">
    <property type="entry name" value="Class-IV_PLP-Dep_Aminotrnsfr"/>
</dbReference>
<comment type="function">
    <text evidence="8">Involved in the biosynthesis of p-aminobenzoate (PABA), a precursor of tetrahydrofolate. Converts 4-amino-4-deoxychorismate into 4-aminobenzoate (PABA) and pyruvate.</text>
</comment>
<dbReference type="GO" id="GO:0005829">
    <property type="term" value="C:cytosol"/>
    <property type="evidence" value="ECO:0007669"/>
    <property type="project" value="TreeGrafter"/>
</dbReference>
<dbReference type="SUPFAM" id="SSF56752">
    <property type="entry name" value="D-aminoacid aminotransferase-like PLP-dependent enzymes"/>
    <property type="match status" value="1"/>
</dbReference>
<dbReference type="PANTHER" id="PTHR42743">
    <property type="entry name" value="AMINO-ACID AMINOTRANSFERASE"/>
    <property type="match status" value="1"/>
</dbReference>
<dbReference type="InterPro" id="IPR043132">
    <property type="entry name" value="BCAT-like_C"/>
</dbReference>
<dbReference type="GO" id="GO:0008696">
    <property type="term" value="F:4-amino-4-deoxychorismate lyase activity"/>
    <property type="evidence" value="ECO:0007669"/>
    <property type="project" value="UniProtKB-EC"/>
</dbReference>
<keyword evidence="13" id="KW-0032">Aminotransferase</keyword>
<evidence type="ECO:0000256" key="1">
    <source>
        <dbReference type="ARBA" id="ARBA00001933"/>
    </source>
</evidence>